<reference evidence="4 5" key="1">
    <citation type="journal article" date="2015" name="Genome Announc.">
        <title>Complete Genome Sequence and Annotation of Corynebacterium singulare DSM 44357, Isolated from a Human Semen Specimen.</title>
        <authorList>
            <person name="Merten M."/>
            <person name="Brinkrolf K."/>
            <person name="Albersmeier A."/>
            <person name="Kutter Y."/>
            <person name="Ruckert C."/>
            <person name="Tauch A."/>
        </authorList>
    </citation>
    <scope>NUCLEOTIDE SEQUENCE [LARGE SCALE GENOMIC DNA]</scope>
    <source>
        <strain evidence="4">IBS B52218</strain>
    </source>
</reference>
<dbReference type="Pfam" id="PF20463">
    <property type="entry name" value="PDH_C"/>
    <property type="match status" value="1"/>
</dbReference>
<sequence>MSSQDVQRPVCIIGLGLIGGSLLRDLAAAKHPVFGYNHSTSGARIAVKQGFDVTDDLPAILRRAEEDKALIVIAVPMDAVASVLDAIQEHAPSCGFTDVVSVKAEIRQLVIERDMHPRYVGGHPMAGTSKSGWENSQTGLFHRAAWVITYDYAAECDARGERIPLEWENVFADVVRMTQMVHAEAVPVRVANHDAAVARISHLPHVLAETLAVVGDNGGILAQSLAAGSFKDGTRVAGTRPDLVRQMCETNATALVSALDEAIELMQSARDSLASDEPSIAELADAGYRARTRIEARSGARKESVSPVKISSRPVLRLHPGAPNWVAQLRQTESLGGRIEIF</sequence>
<evidence type="ECO:0000259" key="3">
    <source>
        <dbReference type="PROSITE" id="PS51176"/>
    </source>
</evidence>
<evidence type="ECO:0000313" key="4">
    <source>
        <dbReference type="EMBL" id="AJI77727.1"/>
    </source>
</evidence>
<dbReference type="PROSITE" id="PS51176">
    <property type="entry name" value="PDH_ADH"/>
    <property type="match status" value="1"/>
</dbReference>
<feature type="domain" description="Prephenate/arogenate dehydrogenase" evidence="3">
    <location>
        <begin position="8"/>
        <end position="305"/>
    </location>
</feature>
<dbReference type="Gene3D" id="1.10.3660.10">
    <property type="entry name" value="6-phosphogluconate dehydrogenase C-terminal like domain"/>
    <property type="match status" value="1"/>
</dbReference>
<dbReference type="InterPro" id="IPR046826">
    <property type="entry name" value="PDH_N"/>
</dbReference>
<dbReference type="GO" id="GO:0008977">
    <property type="term" value="F:prephenate dehydrogenase (NAD+) activity"/>
    <property type="evidence" value="ECO:0007669"/>
    <property type="project" value="UniProtKB-EC"/>
</dbReference>
<dbReference type="InterPro" id="IPR003099">
    <property type="entry name" value="Prephen_DH"/>
</dbReference>
<dbReference type="InterPro" id="IPR050812">
    <property type="entry name" value="Preph/Arog_dehydrog"/>
</dbReference>
<dbReference type="STRING" id="161899.CSING_00805"/>
<organism evidence="4 5">
    <name type="scientific">Corynebacterium singulare</name>
    <dbReference type="NCBI Taxonomy" id="161899"/>
    <lineage>
        <taxon>Bacteria</taxon>
        <taxon>Bacillati</taxon>
        <taxon>Actinomycetota</taxon>
        <taxon>Actinomycetes</taxon>
        <taxon>Mycobacteriales</taxon>
        <taxon>Corynebacteriaceae</taxon>
        <taxon>Corynebacterium</taxon>
    </lineage>
</organism>
<dbReference type="KEGG" id="csx:CSING_00805"/>
<protein>
    <submittedName>
        <fullName evidence="4">Prephenate dehydrogenase</fullName>
        <ecNumber evidence="4">1.3.1.12</ecNumber>
    </submittedName>
</protein>
<dbReference type="InterPro" id="IPR036291">
    <property type="entry name" value="NAD(P)-bd_dom_sf"/>
</dbReference>
<dbReference type="Gene3D" id="3.40.50.720">
    <property type="entry name" value="NAD(P)-binding Rossmann-like Domain"/>
    <property type="match status" value="1"/>
</dbReference>
<dbReference type="OrthoDB" id="9802008at2"/>
<dbReference type="EMBL" id="CP010827">
    <property type="protein sequence ID" value="AJI77727.1"/>
    <property type="molecule type" value="Genomic_DNA"/>
</dbReference>
<dbReference type="AlphaFoldDB" id="A0A0B6EMH8"/>
<accession>A0A0B6EMH8</accession>
<dbReference type="GO" id="GO:0004665">
    <property type="term" value="F:prephenate dehydrogenase (NADP+) activity"/>
    <property type="evidence" value="ECO:0007669"/>
    <property type="project" value="InterPro"/>
</dbReference>
<dbReference type="InterPro" id="IPR046825">
    <property type="entry name" value="PDH_C"/>
</dbReference>
<dbReference type="EC" id="1.3.1.12" evidence="4"/>
<dbReference type="RefSeq" id="WP_042528857.1">
    <property type="nucleotide sequence ID" value="NZ_CP010827.1"/>
</dbReference>
<evidence type="ECO:0000313" key="5">
    <source>
        <dbReference type="Proteomes" id="UP000031890"/>
    </source>
</evidence>
<dbReference type="HOGENOM" id="CLU_055968_1_0_11"/>
<keyword evidence="2 4" id="KW-0560">Oxidoreductase</keyword>
<dbReference type="InterPro" id="IPR008927">
    <property type="entry name" value="6-PGluconate_DH-like_C_sf"/>
</dbReference>
<dbReference type="NCBIfam" id="NF005108">
    <property type="entry name" value="PRK06545.1-6"/>
    <property type="match status" value="1"/>
</dbReference>
<comment type="similarity">
    <text evidence="1">Belongs to the prephenate/arogenate dehydrogenase family.</text>
</comment>
<dbReference type="GO" id="GO:0070403">
    <property type="term" value="F:NAD+ binding"/>
    <property type="evidence" value="ECO:0007669"/>
    <property type="project" value="InterPro"/>
</dbReference>
<dbReference type="PANTHER" id="PTHR21363">
    <property type="entry name" value="PREPHENATE DEHYDROGENASE"/>
    <property type="match status" value="1"/>
</dbReference>
<dbReference type="SUPFAM" id="SSF48179">
    <property type="entry name" value="6-phosphogluconate dehydrogenase C-terminal domain-like"/>
    <property type="match status" value="1"/>
</dbReference>
<evidence type="ECO:0000256" key="1">
    <source>
        <dbReference type="ARBA" id="ARBA00007964"/>
    </source>
</evidence>
<proteinExistence type="inferred from homology"/>
<dbReference type="Pfam" id="PF02153">
    <property type="entry name" value="PDH_N"/>
    <property type="match status" value="1"/>
</dbReference>
<name>A0A0B6EMH8_9CORY</name>
<dbReference type="SUPFAM" id="SSF51735">
    <property type="entry name" value="NAD(P)-binding Rossmann-fold domains"/>
    <property type="match status" value="1"/>
</dbReference>
<dbReference type="GO" id="GO:0006571">
    <property type="term" value="P:tyrosine biosynthetic process"/>
    <property type="evidence" value="ECO:0007669"/>
    <property type="project" value="InterPro"/>
</dbReference>
<evidence type="ECO:0000256" key="2">
    <source>
        <dbReference type="ARBA" id="ARBA00023002"/>
    </source>
</evidence>
<gene>
    <name evidence="4" type="primary">tyrA</name>
    <name evidence="4" type="ORF">CSING_00805</name>
</gene>
<dbReference type="Proteomes" id="UP000031890">
    <property type="component" value="Chromosome"/>
</dbReference>
<dbReference type="PANTHER" id="PTHR21363:SF0">
    <property type="entry name" value="PREPHENATE DEHYDROGENASE [NADP(+)]"/>
    <property type="match status" value="1"/>
</dbReference>